<dbReference type="Proteomes" id="UP001221142">
    <property type="component" value="Unassembled WGS sequence"/>
</dbReference>
<dbReference type="AlphaFoldDB" id="A0AAD7B8R1"/>
<gene>
    <name evidence="1" type="ORF">FB45DRAFT_874710</name>
</gene>
<dbReference type="EMBL" id="JARKIF010000029">
    <property type="protein sequence ID" value="KAJ7613187.1"/>
    <property type="molecule type" value="Genomic_DNA"/>
</dbReference>
<reference evidence="1" key="1">
    <citation type="submission" date="2023-03" db="EMBL/GenBank/DDBJ databases">
        <title>Massive genome expansion in bonnet fungi (Mycena s.s.) driven by repeated elements and novel gene families across ecological guilds.</title>
        <authorList>
            <consortium name="Lawrence Berkeley National Laboratory"/>
            <person name="Harder C.B."/>
            <person name="Miyauchi S."/>
            <person name="Viragh M."/>
            <person name="Kuo A."/>
            <person name="Thoen E."/>
            <person name="Andreopoulos B."/>
            <person name="Lu D."/>
            <person name="Skrede I."/>
            <person name="Drula E."/>
            <person name="Henrissat B."/>
            <person name="Morin E."/>
            <person name="Kohler A."/>
            <person name="Barry K."/>
            <person name="LaButti K."/>
            <person name="Morin E."/>
            <person name="Salamov A."/>
            <person name="Lipzen A."/>
            <person name="Mereny Z."/>
            <person name="Hegedus B."/>
            <person name="Baldrian P."/>
            <person name="Stursova M."/>
            <person name="Weitz H."/>
            <person name="Taylor A."/>
            <person name="Grigoriev I.V."/>
            <person name="Nagy L.G."/>
            <person name="Martin F."/>
            <person name="Kauserud H."/>
        </authorList>
    </citation>
    <scope>NUCLEOTIDE SEQUENCE</scope>
    <source>
        <strain evidence="1">9284</strain>
    </source>
</reference>
<evidence type="ECO:0000313" key="1">
    <source>
        <dbReference type="EMBL" id="KAJ7613187.1"/>
    </source>
</evidence>
<evidence type="ECO:0000313" key="2">
    <source>
        <dbReference type="Proteomes" id="UP001221142"/>
    </source>
</evidence>
<comment type="caution">
    <text evidence="1">The sequence shown here is derived from an EMBL/GenBank/DDBJ whole genome shotgun (WGS) entry which is preliminary data.</text>
</comment>
<sequence>MWSAWKLVMGKAKSDRPVEGKLSIRSGKLNAWVEQRFGDRRWCEPWGWEHHNFDIGPVPPGLSNIYTEKATRSNSSMFPTSTRFLLSAETRGYCCWDLHRERIDPRRRDSMFAITSRLRIFFEMMTLIQWPFKFQPVETMHQGRQEIHGSVSRRQEIHSSVVSQSNGFNHTKTQRVRIPTAQSTRMDVRGSTAQQLDKVELKKTSGRAQCAAHSSVKKRFGPSAYPGSRNATYVIRFKVAGMYPPNVPLVVWVAAHRVHACTPHHRNSVLPALGPFRATPDG</sequence>
<name>A0AAD7B8R1_9AGAR</name>
<proteinExistence type="predicted"/>
<accession>A0AAD7B8R1</accession>
<organism evidence="1 2">
    <name type="scientific">Roridomyces roridus</name>
    <dbReference type="NCBI Taxonomy" id="1738132"/>
    <lineage>
        <taxon>Eukaryota</taxon>
        <taxon>Fungi</taxon>
        <taxon>Dikarya</taxon>
        <taxon>Basidiomycota</taxon>
        <taxon>Agaricomycotina</taxon>
        <taxon>Agaricomycetes</taxon>
        <taxon>Agaricomycetidae</taxon>
        <taxon>Agaricales</taxon>
        <taxon>Marasmiineae</taxon>
        <taxon>Mycenaceae</taxon>
        <taxon>Roridomyces</taxon>
    </lineage>
</organism>
<keyword evidence="2" id="KW-1185">Reference proteome</keyword>
<protein>
    <submittedName>
        <fullName evidence="1">Uncharacterized protein</fullName>
    </submittedName>
</protein>